<evidence type="ECO:0000313" key="2">
    <source>
        <dbReference type="EMBL" id="ASJ74559.1"/>
    </source>
</evidence>
<evidence type="ECO:0000256" key="1">
    <source>
        <dbReference type="SAM" id="SignalP"/>
    </source>
</evidence>
<reference evidence="2 3" key="1">
    <citation type="submission" date="2016-12" db="EMBL/GenBank/DDBJ databases">
        <authorList>
            <person name="Song W.-J."/>
            <person name="Kurnit D.M."/>
        </authorList>
    </citation>
    <scope>NUCLEOTIDE SEQUENCE [LARGE SCALE GENOMIC DNA]</scope>
    <source>
        <strain evidence="2 3">IMCC3135</strain>
    </source>
</reference>
<dbReference type="KEGG" id="gai:IMCC3135_22445"/>
<dbReference type="OrthoDB" id="9815657at2"/>
<dbReference type="Proteomes" id="UP000250079">
    <property type="component" value="Chromosome"/>
</dbReference>
<dbReference type="GO" id="GO:0008237">
    <property type="term" value="F:metallopeptidase activity"/>
    <property type="evidence" value="ECO:0007669"/>
    <property type="project" value="InterPro"/>
</dbReference>
<sequence length="572" mass="60581">MIIITKQSLQIAGGALFGAMLAAISCQTQAGSYIFGNQLPGGLTYPSGYSGDGGALELKVCITPGTAYANEMVRPVMNNIAIWNKQESTSSNLRNMPLPSNSIDFESVSLHEMGHCVGLGHPNMGLTSSVSGSDTDFTQSNTGADSVYGFSAGVDNVIGSADDVRGDDVNLHYFNRDTNNPFAENRIVDASTYTRDETDLPVGDLFPANADRSVSSLSRYRSPFTEASMQQGTFGAEIQRTLGHDDVSTLRYGRSGLDGVQGSADDYTVELVYGGISAAPDCDISVAMDSSKTGVAVCSVSASLVAGDARIISAEIYFNTEVDWYFNDSSPCNESVALTATVWKMMSLPCLVGVSTSDTVQDVLFDDLGTVFPDGTTNYDTDWVVFEYEYLEDGSSGGLIGKYEKLALTDSLKNGIGYWVITNESGKSIDVQGEYSSQVDTPLFVDVSEPGTQGWNMVGNPFRFPVVWADTLVVDTNGDVLFLNEADPAVAGGAASASSGVIGGTACTDTSPPAANCKVAQYAFVYNDTTGRYDTLSTAAGVLDAFDAAWVFAGGADYAIRYPMSSLERTTP</sequence>
<dbReference type="Gene3D" id="3.40.390.10">
    <property type="entry name" value="Collagenase (Catalytic Domain)"/>
    <property type="match status" value="1"/>
</dbReference>
<accession>A0A2Z2NTB5</accession>
<dbReference type="EMBL" id="CP018632">
    <property type="protein sequence ID" value="ASJ74559.1"/>
    <property type="molecule type" value="Genomic_DNA"/>
</dbReference>
<dbReference type="RefSeq" id="WP_088919578.1">
    <property type="nucleotide sequence ID" value="NZ_CP018632.1"/>
</dbReference>
<protein>
    <recommendedName>
        <fullName evidence="4">Peptidase M10 metallopeptidase domain-containing protein</fullName>
    </recommendedName>
</protein>
<dbReference type="SUPFAM" id="SSF55486">
    <property type="entry name" value="Metalloproteases ('zincins'), catalytic domain"/>
    <property type="match status" value="1"/>
</dbReference>
<feature type="signal peptide" evidence="1">
    <location>
        <begin position="1"/>
        <end position="30"/>
    </location>
</feature>
<keyword evidence="3" id="KW-1185">Reference proteome</keyword>
<evidence type="ECO:0008006" key="4">
    <source>
        <dbReference type="Google" id="ProtNLM"/>
    </source>
</evidence>
<name>A0A2Z2NTB5_9GAMM</name>
<gene>
    <name evidence="2" type="ORF">IMCC3135_22445</name>
</gene>
<evidence type="ECO:0000313" key="3">
    <source>
        <dbReference type="Proteomes" id="UP000250079"/>
    </source>
</evidence>
<proteinExistence type="predicted"/>
<dbReference type="AlphaFoldDB" id="A0A2Z2NTB5"/>
<dbReference type="InterPro" id="IPR024079">
    <property type="entry name" value="MetalloPept_cat_dom_sf"/>
</dbReference>
<dbReference type="PROSITE" id="PS51257">
    <property type="entry name" value="PROKAR_LIPOPROTEIN"/>
    <property type="match status" value="1"/>
</dbReference>
<feature type="chain" id="PRO_5016243388" description="Peptidase M10 metallopeptidase domain-containing protein" evidence="1">
    <location>
        <begin position="31"/>
        <end position="572"/>
    </location>
</feature>
<keyword evidence="1" id="KW-0732">Signal</keyword>
<organism evidence="2 3">
    <name type="scientific">Granulosicoccus antarcticus IMCC3135</name>
    <dbReference type="NCBI Taxonomy" id="1192854"/>
    <lineage>
        <taxon>Bacteria</taxon>
        <taxon>Pseudomonadati</taxon>
        <taxon>Pseudomonadota</taxon>
        <taxon>Gammaproteobacteria</taxon>
        <taxon>Chromatiales</taxon>
        <taxon>Granulosicoccaceae</taxon>
        <taxon>Granulosicoccus</taxon>
    </lineage>
</organism>